<comment type="caution">
    <text evidence="3">The sequence shown here is derived from an EMBL/GenBank/DDBJ whole genome shotgun (WGS) entry which is preliminary data.</text>
</comment>
<dbReference type="EMBL" id="JAGHKO010000004">
    <property type="protein sequence ID" value="MBO9202045.1"/>
    <property type="molecule type" value="Genomic_DNA"/>
</dbReference>
<feature type="domain" description="Sulfatase-modifying factor enzyme-like" evidence="2">
    <location>
        <begin position="26"/>
        <end position="249"/>
    </location>
</feature>
<dbReference type="InterPro" id="IPR016187">
    <property type="entry name" value="CTDL_fold"/>
</dbReference>
<dbReference type="InterPro" id="IPR042095">
    <property type="entry name" value="SUMF_sf"/>
</dbReference>
<name>A0ABS3YXA0_9BACT</name>
<dbReference type="SUPFAM" id="SSF56436">
    <property type="entry name" value="C-type lectin-like"/>
    <property type="match status" value="1"/>
</dbReference>
<dbReference type="Pfam" id="PF03781">
    <property type="entry name" value="FGE-sulfatase"/>
    <property type="match status" value="1"/>
</dbReference>
<sequence length="255" mass="28079">MKKYTFAMLLTGFVTVSAFGQTPAKPQMVFVEGGSFTMGSYVGPSDEHPIHTVTISSFNISKYEVTVGEYKAFCTATGRKMRDVSSRKWSDQHPMGYVSFDDAKAYCKWLSEVHSGNYRLPTEAEWEYAARGGIKSSAKPGKKINGYTYAGSDNLEEVGWSHDQSQVVGGKKPNELGIYDMSGNVVEWCEDWYGDYPYDAQTNPKGPSSGSHRVLRGGSWASAAALCTVVTRHHALPDEGFVSYGFRVVLAQSIQ</sequence>
<evidence type="ECO:0000313" key="3">
    <source>
        <dbReference type="EMBL" id="MBO9202045.1"/>
    </source>
</evidence>
<evidence type="ECO:0000259" key="2">
    <source>
        <dbReference type="Pfam" id="PF03781"/>
    </source>
</evidence>
<keyword evidence="4" id="KW-1185">Reference proteome</keyword>
<protein>
    <submittedName>
        <fullName evidence="3">Formylglycine-generating enzyme family protein</fullName>
    </submittedName>
</protein>
<reference evidence="3 4" key="1">
    <citation type="submission" date="2021-03" db="EMBL/GenBank/DDBJ databases">
        <title>Assistant Professor.</title>
        <authorList>
            <person name="Huq M.A."/>
        </authorList>
    </citation>
    <scope>NUCLEOTIDE SEQUENCE [LARGE SCALE GENOMIC DNA]</scope>
    <source>
        <strain evidence="3 4">MAH-29</strain>
    </source>
</reference>
<proteinExistence type="predicted"/>
<feature type="chain" id="PRO_5047093911" evidence="1">
    <location>
        <begin position="21"/>
        <end position="255"/>
    </location>
</feature>
<organism evidence="3 4">
    <name type="scientific">Niastella soli</name>
    <dbReference type="NCBI Taxonomy" id="2821487"/>
    <lineage>
        <taxon>Bacteria</taxon>
        <taxon>Pseudomonadati</taxon>
        <taxon>Bacteroidota</taxon>
        <taxon>Chitinophagia</taxon>
        <taxon>Chitinophagales</taxon>
        <taxon>Chitinophagaceae</taxon>
        <taxon>Niastella</taxon>
    </lineage>
</organism>
<dbReference type="Gene3D" id="3.90.1580.10">
    <property type="entry name" value="paralog of FGE (formylglycine-generating enzyme)"/>
    <property type="match status" value="1"/>
</dbReference>
<dbReference type="PANTHER" id="PTHR23150">
    <property type="entry name" value="SULFATASE MODIFYING FACTOR 1, 2"/>
    <property type="match status" value="1"/>
</dbReference>
<evidence type="ECO:0000313" key="4">
    <source>
        <dbReference type="Proteomes" id="UP000677244"/>
    </source>
</evidence>
<dbReference type="RefSeq" id="WP_209140097.1">
    <property type="nucleotide sequence ID" value="NZ_JAGHKO010000004.1"/>
</dbReference>
<dbReference type="Proteomes" id="UP000677244">
    <property type="component" value="Unassembled WGS sequence"/>
</dbReference>
<accession>A0ABS3YXA0</accession>
<feature type="signal peptide" evidence="1">
    <location>
        <begin position="1"/>
        <end position="20"/>
    </location>
</feature>
<evidence type="ECO:0000256" key="1">
    <source>
        <dbReference type="SAM" id="SignalP"/>
    </source>
</evidence>
<gene>
    <name evidence="3" type="ORF">J7I42_17305</name>
</gene>
<dbReference type="InterPro" id="IPR051043">
    <property type="entry name" value="Sulfatase_Mod_Factor_Kinase"/>
</dbReference>
<keyword evidence="1" id="KW-0732">Signal</keyword>
<dbReference type="PANTHER" id="PTHR23150:SF35">
    <property type="entry name" value="BLL6746 PROTEIN"/>
    <property type="match status" value="1"/>
</dbReference>
<dbReference type="InterPro" id="IPR005532">
    <property type="entry name" value="SUMF_dom"/>
</dbReference>